<organism evidence="2 3">
    <name type="scientific">Diversispora epigaea</name>
    <dbReference type="NCBI Taxonomy" id="1348612"/>
    <lineage>
        <taxon>Eukaryota</taxon>
        <taxon>Fungi</taxon>
        <taxon>Fungi incertae sedis</taxon>
        <taxon>Mucoromycota</taxon>
        <taxon>Glomeromycotina</taxon>
        <taxon>Glomeromycetes</taxon>
        <taxon>Diversisporales</taxon>
        <taxon>Diversisporaceae</taxon>
        <taxon>Diversispora</taxon>
    </lineage>
</organism>
<keyword evidence="1" id="KW-0472">Membrane</keyword>
<proteinExistence type="predicted"/>
<keyword evidence="3" id="KW-1185">Reference proteome</keyword>
<dbReference type="AlphaFoldDB" id="A0A397J0A5"/>
<dbReference type="EMBL" id="PQFF01000128">
    <property type="protein sequence ID" value="RHZ80322.1"/>
    <property type="molecule type" value="Genomic_DNA"/>
</dbReference>
<protein>
    <submittedName>
        <fullName evidence="2">Uncharacterized protein</fullName>
    </submittedName>
</protein>
<gene>
    <name evidence="2" type="ORF">Glove_137g41</name>
</gene>
<dbReference type="InterPro" id="IPR010530">
    <property type="entry name" value="B12D"/>
</dbReference>
<dbReference type="PANTHER" id="PTHR40466:SF1">
    <property type="entry name" value="FUNGAL PROTEIN"/>
    <property type="match status" value="1"/>
</dbReference>
<dbReference type="Pfam" id="PF06522">
    <property type="entry name" value="B12D"/>
    <property type="match status" value="1"/>
</dbReference>
<comment type="caution">
    <text evidence="2">The sequence shown here is derived from an EMBL/GenBank/DDBJ whole genome shotgun (WGS) entry which is preliminary data.</text>
</comment>
<dbReference type="Proteomes" id="UP000266861">
    <property type="component" value="Unassembled WGS sequence"/>
</dbReference>
<dbReference type="PANTHER" id="PTHR40466">
    <property type="entry name" value="EXPRESSED PROTEIN"/>
    <property type="match status" value="1"/>
</dbReference>
<keyword evidence="1" id="KW-0812">Transmembrane</keyword>
<dbReference type="InterPro" id="IPR039965">
    <property type="entry name" value="C3H7.08c"/>
</dbReference>
<sequence length="130" mass="14764">MASGPVGGGFMRYRRLWRFFSVDPEIYPLIGLLSVVFATAGYMMGHKATNNDENNILKASQAYPWQHINSEGRPGDGKNHEGKDYKYRYHANSDPRQPTFSAPSAVNEHRIRLKLPKDVVEKLPKSMIID</sequence>
<feature type="transmembrane region" description="Helical" evidence="1">
    <location>
        <begin position="26"/>
        <end position="45"/>
    </location>
</feature>
<name>A0A397J0A5_9GLOM</name>
<dbReference type="OrthoDB" id="3141857at2759"/>
<evidence type="ECO:0000313" key="3">
    <source>
        <dbReference type="Proteomes" id="UP000266861"/>
    </source>
</evidence>
<accession>A0A397J0A5</accession>
<evidence type="ECO:0000256" key="1">
    <source>
        <dbReference type="SAM" id="Phobius"/>
    </source>
</evidence>
<evidence type="ECO:0000313" key="2">
    <source>
        <dbReference type="EMBL" id="RHZ80322.1"/>
    </source>
</evidence>
<reference evidence="2 3" key="1">
    <citation type="submission" date="2018-08" db="EMBL/GenBank/DDBJ databases">
        <title>Genome and evolution of the arbuscular mycorrhizal fungus Diversispora epigaea (formerly Glomus versiforme) and its bacterial endosymbionts.</title>
        <authorList>
            <person name="Sun X."/>
            <person name="Fei Z."/>
            <person name="Harrison M."/>
        </authorList>
    </citation>
    <scope>NUCLEOTIDE SEQUENCE [LARGE SCALE GENOMIC DNA]</scope>
    <source>
        <strain evidence="2 3">IT104</strain>
    </source>
</reference>
<keyword evidence="1" id="KW-1133">Transmembrane helix</keyword>